<keyword evidence="2" id="KW-0732">Signal</keyword>
<organism evidence="3 4">
    <name type="scientific">Colletotrichum spinosum</name>
    <dbReference type="NCBI Taxonomy" id="1347390"/>
    <lineage>
        <taxon>Eukaryota</taxon>
        <taxon>Fungi</taxon>
        <taxon>Dikarya</taxon>
        <taxon>Ascomycota</taxon>
        <taxon>Pezizomycotina</taxon>
        <taxon>Sordariomycetes</taxon>
        <taxon>Hypocreomycetidae</taxon>
        <taxon>Glomerellales</taxon>
        <taxon>Glomerellaceae</taxon>
        <taxon>Colletotrichum</taxon>
        <taxon>Colletotrichum orbiculare species complex</taxon>
    </lineage>
</organism>
<comment type="caution">
    <text evidence="3">The sequence shown here is derived from an EMBL/GenBank/DDBJ whole genome shotgun (WGS) entry which is preliminary data.</text>
</comment>
<accession>A0A4R8PYC7</accession>
<sequence length="216" mass="21345">MQSKLILAFAAGALAIRDISGTFPVKFARALDVRDENACMAAASAHATLTADFPEVPTDLATATDVSIPEITDPCVFPEITGSAGQVITSYSSALQSWADKHITEISSIYAACSDTPLFSELVGPFEGAICSTALAGITGGSAAATATATTTATATASATATVTEAATETVAEEATGTAAEGAASTTTSFNAAPRETGVLVAAAAAAAGIVGAMML</sequence>
<protein>
    <recommendedName>
        <fullName evidence="5">Infection structure specific protein</fullName>
    </recommendedName>
</protein>
<name>A0A4R8PYC7_9PEZI</name>
<dbReference type="AlphaFoldDB" id="A0A4R8PYC7"/>
<evidence type="ECO:0000313" key="3">
    <source>
        <dbReference type="EMBL" id="TDZ30921.1"/>
    </source>
</evidence>
<dbReference type="Proteomes" id="UP000295083">
    <property type="component" value="Unassembled WGS sequence"/>
</dbReference>
<feature type="signal peptide" evidence="2">
    <location>
        <begin position="1"/>
        <end position="15"/>
    </location>
</feature>
<proteinExistence type="predicted"/>
<evidence type="ECO:0000256" key="2">
    <source>
        <dbReference type="SAM" id="SignalP"/>
    </source>
</evidence>
<keyword evidence="4" id="KW-1185">Reference proteome</keyword>
<evidence type="ECO:0008006" key="5">
    <source>
        <dbReference type="Google" id="ProtNLM"/>
    </source>
</evidence>
<reference evidence="3 4" key="1">
    <citation type="submission" date="2018-11" db="EMBL/GenBank/DDBJ databases">
        <title>Genome sequence and assembly of Colletotrichum spinosum.</title>
        <authorList>
            <person name="Gan P."/>
            <person name="Shirasu K."/>
        </authorList>
    </citation>
    <scope>NUCLEOTIDE SEQUENCE [LARGE SCALE GENOMIC DNA]</scope>
    <source>
        <strain evidence="3 4">CBS 515.97</strain>
    </source>
</reference>
<gene>
    <name evidence="3" type="ORF">C8035_v001981</name>
</gene>
<evidence type="ECO:0000313" key="4">
    <source>
        <dbReference type="Proteomes" id="UP000295083"/>
    </source>
</evidence>
<feature type="region of interest" description="Disordered" evidence="1">
    <location>
        <begin position="166"/>
        <end position="188"/>
    </location>
</feature>
<feature type="chain" id="PRO_5020828193" description="Infection structure specific protein" evidence="2">
    <location>
        <begin position="16"/>
        <end position="216"/>
    </location>
</feature>
<evidence type="ECO:0000256" key="1">
    <source>
        <dbReference type="SAM" id="MobiDB-lite"/>
    </source>
</evidence>
<dbReference type="EMBL" id="QAPG01000114">
    <property type="protein sequence ID" value="TDZ30921.1"/>
    <property type="molecule type" value="Genomic_DNA"/>
</dbReference>